<evidence type="ECO:0000313" key="12">
    <source>
        <dbReference type="Proteomes" id="UP000283269"/>
    </source>
</evidence>
<dbReference type="GO" id="GO:0050660">
    <property type="term" value="F:flavin adenine dinucleotide binding"/>
    <property type="evidence" value="ECO:0007669"/>
    <property type="project" value="InterPro"/>
</dbReference>
<dbReference type="GO" id="GO:0005737">
    <property type="term" value="C:cytoplasm"/>
    <property type="evidence" value="ECO:0007669"/>
    <property type="project" value="TreeGrafter"/>
</dbReference>
<dbReference type="InterPro" id="IPR006091">
    <property type="entry name" value="Acyl-CoA_Oxase/DH_mid-dom"/>
</dbReference>
<evidence type="ECO:0000256" key="2">
    <source>
        <dbReference type="ARBA" id="ARBA00009347"/>
    </source>
</evidence>
<dbReference type="GO" id="GO:0033539">
    <property type="term" value="P:fatty acid beta-oxidation using acyl-CoA dehydrogenase"/>
    <property type="evidence" value="ECO:0007669"/>
    <property type="project" value="TreeGrafter"/>
</dbReference>
<dbReference type="STRING" id="93625.A0A409WGT4"/>
<evidence type="ECO:0000256" key="3">
    <source>
        <dbReference type="ARBA" id="ARBA00011738"/>
    </source>
</evidence>
<dbReference type="FunFam" id="2.40.110.10:FF:000002">
    <property type="entry name" value="Acyl-CoA dehydrogenase fadE12"/>
    <property type="match status" value="1"/>
</dbReference>
<dbReference type="Pfam" id="PF02771">
    <property type="entry name" value="Acyl-CoA_dh_N"/>
    <property type="match status" value="1"/>
</dbReference>
<dbReference type="InterPro" id="IPR009100">
    <property type="entry name" value="AcylCoA_DH/oxidase_NM_dom_sf"/>
</dbReference>
<evidence type="ECO:0000256" key="5">
    <source>
        <dbReference type="ARBA" id="ARBA00022827"/>
    </source>
</evidence>
<evidence type="ECO:0000256" key="6">
    <source>
        <dbReference type="ARBA" id="ARBA00023002"/>
    </source>
</evidence>
<keyword evidence="4 7" id="KW-0285">Flavoprotein</keyword>
<dbReference type="Proteomes" id="UP000283269">
    <property type="component" value="Unassembled WGS sequence"/>
</dbReference>
<dbReference type="AlphaFoldDB" id="A0A409WGT4"/>
<comment type="cofactor">
    <cofactor evidence="1 7">
        <name>FAD</name>
        <dbReference type="ChEBI" id="CHEBI:57692"/>
    </cofactor>
</comment>
<evidence type="ECO:0000256" key="4">
    <source>
        <dbReference type="ARBA" id="ARBA00022630"/>
    </source>
</evidence>
<dbReference type="SUPFAM" id="SSF56645">
    <property type="entry name" value="Acyl-CoA dehydrogenase NM domain-like"/>
    <property type="match status" value="1"/>
</dbReference>
<evidence type="ECO:0000256" key="7">
    <source>
        <dbReference type="RuleBase" id="RU362125"/>
    </source>
</evidence>
<dbReference type="InterPro" id="IPR037069">
    <property type="entry name" value="AcylCoA_DH/ox_N_sf"/>
</dbReference>
<sequence>MAPHPVIAYTSEASWSMIEDKFTPYGQDTLAKVIKFLEEEILPAVKVVQAQLPDDPVKRWQTVIPIIAELKEKAKKQGLWNLFLSKAHYPEFGVPLSNLEYAVMAEVLAHAGHIGPEVMNCSAPDTGNMEVLARYGSPEQQKKWLVPLLNGEIRSAFAMTEKNVASSDAKNIRTSIRQEGNEIVINGHKWWISGAGDPRTKLHLVMGKSDPNNQNSYNQQSVVIVPADAPGVKIIRPMKVLGYDDAPEGHCEIIYENVRVPLGNLILGWGRGFEIIQGRLGPGRIHHCMRSIGIAQSALNLMLQRVTDPGRKTFGKYLHEHGTVIADIAKSRAEIEGARLLIDKYKAKGALKEIGIAKFVVPSMALGVVDRAMQAFGAEGLSQDTELAARWAGLRTLRIADGPDAVHIQQVGQRELRRAPGLVKRAQELKKKENELLVKNGLKAQYSTGKKGQLASSSAASSSTVQSHATLPPAKMRALIALYHQADSWITPENLAEKIDQAFVPKRTTAPNSVLDPGLNIFQGQILLSDLQKTKHHMDVSPKIAQWDRNQSVDTTVHTNWSRSGSKREMKVIEALYGVSTSATGELSPGLQVVQEASKSGVLIKEDYKRDDSFLESEEDGVQDLQSTGLSMNRSSFLTVCSQKLFAGQNPS</sequence>
<gene>
    <name evidence="11" type="ORF">CVT25_011157</name>
</gene>
<feature type="domain" description="Acyl-CoA dehydrogenase/oxidase N-terminal" evidence="10">
    <location>
        <begin position="32"/>
        <end position="152"/>
    </location>
</feature>
<evidence type="ECO:0000256" key="1">
    <source>
        <dbReference type="ARBA" id="ARBA00001974"/>
    </source>
</evidence>
<dbReference type="Pfam" id="PF02770">
    <property type="entry name" value="Acyl-CoA_dh_M"/>
    <property type="match status" value="1"/>
</dbReference>
<feature type="domain" description="Acyl-CoA oxidase/dehydrogenase middle" evidence="9">
    <location>
        <begin position="156"/>
        <end position="258"/>
    </location>
</feature>
<dbReference type="SUPFAM" id="SSF47203">
    <property type="entry name" value="Acyl-CoA dehydrogenase C-terminal domain-like"/>
    <property type="match status" value="1"/>
</dbReference>
<dbReference type="OrthoDB" id="434771at2759"/>
<dbReference type="InterPro" id="IPR036250">
    <property type="entry name" value="AcylCo_DH-like_C"/>
</dbReference>
<evidence type="ECO:0000259" key="10">
    <source>
        <dbReference type="Pfam" id="PF02771"/>
    </source>
</evidence>
<dbReference type="PANTHER" id="PTHR48083">
    <property type="entry name" value="MEDIUM-CHAIN SPECIFIC ACYL-COA DEHYDROGENASE, MITOCHONDRIAL-RELATED"/>
    <property type="match status" value="1"/>
</dbReference>
<dbReference type="Gene3D" id="2.40.110.10">
    <property type="entry name" value="Butyryl-CoA Dehydrogenase, subunit A, domain 2"/>
    <property type="match status" value="1"/>
</dbReference>
<dbReference type="InterPro" id="IPR046373">
    <property type="entry name" value="Acyl-CoA_Oxase/DH_mid-dom_sf"/>
</dbReference>
<dbReference type="EMBL" id="NHYD01003434">
    <property type="protein sequence ID" value="PPQ77722.1"/>
    <property type="molecule type" value="Genomic_DNA"/>
</dbReference>
<keyword evidence="12" id="KW-1185">Reference proteome</keyword>
<accession>A0A409WGT4</accession>
<comment type="subunit">
    <text evidence="3">Homodimer.</text>
</comment>
<protein>
    <recommendedName>
        <fullName evidence="13">Acyl-CoA dehydrogenase NM domain-like protein</fullName>
    </recommendedName>
</protein>
<evidence type="ECO:0000259" key="9">
    <source>
        <dbReference type="Pfam" id="PF02770"/>
    </source>
</evidence>
<evidence type="ECO:0000259" key="8">
    <source>
        <dbReference type="Pfam" id="PF00441"/>
    </source>
</evidence>
<dbReference type="PANTHER" id="PTHR48083:SF13">
    <property type="entry name" value="ACYL-COA DEHYDROGENASE FAMILY MEMBER 11"/>
    <property type="match status" value="1"/>
</dbReference>
<dbReference type="Gene3D" id="1.20.140.10">
    <property type="entry name" value="Butyryl-CoA Dehydrogenase, subunit A, domain 3"/>
    <property type="match status" value="1"/>
</dbReference>
<feature type="domain" description="Acyl-CoA dehydrogenase/oxidase C-terminal" evidence="8">
    <location>
        <begin position="270"/>
        <end position="414"/>
    </location>
</feature>
<evidence type="ECO:0008006" key="13">
    <source>
        <dbReference type="Google" id="ProtNLM"/>
    </source>
</evidence>
<dbReference type="InterPro" id="IPR013786">
    <property type="entry name" value="AcylCoA_DH/ox_N"/>
</dbReference>
<dbReference type="InterPro" id="IPR050741">
    <property type="entry name" value="Acyl-CoA_dehydrogenase"/>
</dbReference>
<proteinExistence type="inferred from homology"/>
<evidence type="ECO:0000313" key="11">
    <source>
        <dbReference type="EMBL" id="PPQ77722.1"/>
    </source>
</evidence>
<dbReference type="InterPro" id="IPR009075">
    <property type="entry name" value="AcylCo_DH/oxidase_C"/>
</dbReference>
<dbReference type="GO" id="GO:0003995">
    <property type="term" value="F:acyl-CoA dehydrogenase activity"/>
    <property type="evidence" value="ECO:0007669"/>
    <property type="project" value="TreeGrafter"/>
</dbReference>
<organism evidence="11 12">
    <name type="scientific">Psilocybe cyanescens</name>
    <dbReference type="NCBI Taxonomy" id="93625"/>
    <lineage>
        <taxon>Eukaryota</taxon>
        <taxon>Fungi</taxon>
        <taxon>Dikarya</taxon>
        <taxon>Basidiomycota</taxon>
        <taxon>Agaricomycotina</taxon>
        <taxon>Agaricomycetes</taxon>
        <taxon>Agaricomycetidae</taxon>
        <taxon>Agaricales</taxon>
        <taxon>Agaricineae</taxon>
        <taxon>Strophariaceae</taxon>
        <taxon>Psilocybe</taxon>
    </lineage>
</organism>
<dbReference type="Gene3D" id="1.10.540.10">
    <property type="entry name" value="Acyl-CoA dehydrogenase/oxidase, N-terminal domain"/>
    <property type="match status" value="1"/>
</dbReference>
<comment type="caution">
    <text evidence="11">The sequence shown here is derived from an EMBL/GenBank/DDBJ whole genome shotgun (WGS) entry which is preliminary data.</text>
</comment>
<comment type="similarity">
    <text evidence="2 7">Belongs to the acyl-CoA dehydrogenase family.</text>
</comment>
<dbReference type="Pfam" id="PF00441">
    <property type="entry name" value="Acyl-CoA_dh_1"/>
    <property type="match status" value="1"/>
</dbReference>
<dbReference type="InParanoid" id="A0A409WGT4"/>
<keyword evidence="5 7" id="KW-0274">FAD</keyword>
<reference evidence="11 12" key="1">
    <citation type="journal article" date="2018" name="Evol. Lett.">
        <title>Horizontal gene cluster transfer increased hallucinogenic mushroom diversity.</title>
        <authorList>
            <person name="Reynolds H.T."/>
            <person name="Vijayakumar V."/>
            <person name="Gluck-Thaler E."/>
            <person name="Korotkin H.B."/>
            <person name="Matheny P.B."/>
            <person name="Slot J.C."/>
        </authorList>
    </citation>
    <scope>NUCLEOTIDE SEQUENCE [LARGE SCALE GENOMIC DNA]</scope>
    <source>
        <strain evidence="11 12">2631</strain>
    </source>
</reference>
<name>A0A409WGT4_PSICY</name>
<keyword evidence="6 7" id="KW-0560">Oxidoreductase</keyword>